<dbReference type="OrthoDB" id="9801785at2"/>
<dbReference type="PANTHER" id="PTHR43078">
    <property type="entry name" value="UDP-GLUCURONIC ACID DECARBOXYLASE-RELATED"/>
    <property type="match status" value="1"/>
</dbReference>
<dbReference type="SUPFAM" id="SSF51735">
    <property type="entry name" value="NAD(P)-binding Rossmann-fold domains"/>
    <property type="match status" value="1"/>
</dbReference>
<comment type="subcellular location">
    <subcellularLocation>
        <location evidence="2">Golgi apparatus membrane</location>
        <topology evidence="2">Single-pass type II membrane protein</topology>
    </subcellularLocation>
    <subcellularLocation>
        <location evidence="12">Golgi apparatus</location>
        <location evidence="12">Golgi stack membrane</location>
    </subcellularLocation>
</comment>
<keyword evidence="4" id="KW-0210">Decarboxylase</keyword>
<dbReference type="FunFam" id="3.40.50.720:FF:000065">
    <property type="entry name" value="UDP-glucuronic acid decarboxylase 1"/>
    <property type="match status" value="1"/>
</dbReference>
<keyword evidence="9" id="KW-0472">Membrane</keyword>
<dbReference type="UniPathway" id="UPA00796">
    <property type="reaction ID" value="UER00771"/>
</dbReference>
<dbReference type="CDD" id="cd05230">
    <property type="entry name" value="UGD_SDR_e"/>
    <property type="match status" value="1"/>
</dbReference>
<evidence type="ECO:0000256" key="5">
    <source>
        <dbReference type="ARBA" id="ARBA00022968"/>
    </source>
</evidence>
<keyword evidence="11" id="KW-0456">Lyase</keyword>
<keyword evidence="15" id="KW-1185">Reference proteome</keyword>
<evidence type="ECO:0000256" key="11">
    <source>
        <dbReference type="ARBA" id="ARBA00023239"/>
    </source>
</evidence>
<dbReference type="GO" id="GO:0048040">
    <property type="term" value="F:UDP-glucuronate decarboxylase activity"/>
    <property type="evidence" value="ECO:0007669"/>
    <property type="project" value="TreeGrafter"/>
</dbReference>
<organism evidence="14 15">
    <name type="scientific">Streptomyces antnestii</name>
    <dbReference type="NCBI Taxonomy" id="2494256"/>
    <lineage>
        <taxon>Bacteria</taxon>
        <taxon>Bacillati</taxon>
        <taxon>Actinomycetota</taxon>
        <taxon>Actinomycetes</taxon>
        <taxon>Kitasatosporales</taxon>
        <taxon>Streptomycetaceae</taxon>
        <taxon>Streptomyces</taxon>
    </lineage>
</organism>
<dbReference type="Gene3D" id="3.40.50.720">
    <property type="entry name" value="NAD(P)-binding Rossmann-like Domain"/>
    <property type="match status" value="1"/>
</dbReference>
<dbReference type="RefSeq" id="WP_127830287.1">
    <property type="nucleotide sequence ID" value="NZ_RZYA01000011.1"/>
</dbReference>
<comment type="caution">
    <text evidence="14">The sequence shown here is derived from an EMBL/GenBank/DDBJ whole genome shotgun (WGS) entry which is preliminary data.</text>
</comment>
<feature type="domain" description="NAD-dependent epimerase/dehydratase" evidence="13">
    <location>
        <begin position="6"/>
        <end position="232"/>
    </location>
</feature>
<keyword evidence="10" id="KW-0325">Glycoprotein</keyword>
<dbReference type="InterPro" id="IPR001509">
    <property type="entry name" value="Epimerase_deHydtase"/>
</dbReference>
<dbReference type="GO" id="GO:0070403">
    <property type="term" value="F:NAD+ binding"/>
    <property type="evidence" value="ECO:0007669"/>
    <property type="project" value="InterPro"/>
</dbReference>
<dbReference type="InterPro" id="IPR036291">
    <property type="entry name" value="NAD(P)-bd_dom_sf"/>
</dbReference>
<evidence type="ECO:0000313" key="14">
    <source>
        <dbReference type="EMBL" id="RVU22417.1"/>
    </source>
</evidence>
<name>A0A3S2YYH8_9ACTN</name>
<gene>
    <name evidence="14" type="ORF">EOT10_23620</name>
</gene>
<reference evidence="14 15" key="1">
    <citation type="submission" date="2019-01" db="EMBL/GenBank/DDBJ databases">
        <title>Genome sequences of Streptomyces and Rhizobium isolates collected from root and soil.</title>
        <authorList>
            <person name="Chhettri S."/>
            <person name="Sevigny J.L."/>
            <person name="Sen A."/>
            <person name="Ennis N."/>
            <person name="Tisa L."/>
        </authorList>
    </citation>
    <scope>NUCLEOTIDE SEQUENCE [LARGE SCALE GENOMIC DNA]</scope>
    <source>
        <strain evidence="14 15">San01</strain>
    </source>
</reference>
<sequence>MPIRAVVTGGAGFLGSHLCERLLGSGFDHVLCVDNFLTGTARNLDSLTARDGFRLARYDIAEPLHVPGPVDVVLHLASPASPVDYLRHPLETLRAGSLGTWNALELARRKSARFVLASTSESYGDPQVHPQPETYWGHVNPVGPRSCYDEAKRFSEALTAAYRRTGKVNSGIVRIFNTFGPRMRVRDGRVVPTLIRQALGRVPMTVTGDGKQTRSLCYVDDLVEGIVRMARCSLAGPVNLGNPEERTVLDLAHRIRNLTGSPAEILLVPRPQDDPERRCPDITLARAQLGWRPTTLLDEGLRRTIHWFSTVLEPRVTELVANEEAE</sequence>
<dbReference type="GO" id="GO:0005737">
    <property type="term" value="C:cytoplasm"/>
    <property type="evidence" value="ECO:0007669"/>
    <property type="project" value="TreeGrafter"/>
</dbReference>
<evidence type="ECO:0000256" key="8">
    <source>
        <dbReference type="ARBA" id="ARBA00023034"/>
    </source>
</evidence>
<dbReference type="PANTHER" id="PTHR43078:SF6">
    <property type="entry name" value="UDP-GLUCURONIC ACID DECARBOXYLASE 1"/>
    <property type="match status" value="1"/>
</dbReference>
<dbReference type="EMBL" id="RZYA01000011">
    <property type="protein sequence ID" value="RVU22417.1"/>
    <property type="molecule type" value="Genomic_DNA"/>
</dbReference>
<dbReference type="Gene3D" id="3.90.25.10">
    <property type="entry name" value="UDP-galactose 4-epimerase, domain 1"/>
    <property type="match status" value="1"/>
</dbReference>
<accession>A0A3S2YYH8</accession>
<dbReference type="AlphaFoldDB" id="A0A3S2YYH8"/>
<evidence type="ECO:0000313" key="15">
    <source>
        <dbReference type="Proteomes" id="UP000283128"/>
    </source>
</evidence>
<keyword evidence="6" id="KW-1133">Transmembrane helix</keyword>
<evidence type="ECO:0000256" key="10">
    <source>
        <dbReference type="ARBA" id="ARBA00023180"/>
    </source>
</evidence>
<keyword evidence="8" id="KW-0333">Golgi apparatus</keyword>
<evidence type="ECO:0000256" key="4">
    <source>
        <dbReference type="ARBA" id="ARBA00022793"/>
    </source>
</evidence>
<evidence type="ECO:0000256" key="12">
    <source>
        <dbReference type="ARBA" id="ARBA00037859"/>
    </source>
</evidence>
<evidence type="ECO:0000256" key="3">
    <source>
        <dbReference type="ARBA" id="ARBA00022692"/>
    </source>
</evidence>
<evidence type="ECO:0000256" key="2">
    <source>
        <dbReference type="ARBA" id="ARBA00004323"/>
    </source>
</evidence>
<evidence type="ECO:0000259" key="13">
    <source>
        <dbReference type="Pfam" id="PF01370"/>
    </source>
</evidence>
<comment type="cofactor">
    <cofactor evidence="1">
        <name>NAD(+)</name>
        <dbReference type="ChEBI" id="CHEBI:57540"/>
    </cofactor>
</comment>
<dbReference type="Pfam" id="PF01370">
    <property type="entry name" value="Epimerase"/>
    <property type="match status" value="1"/>
</dbReference>
<evidence type="ECO:0000256" key="6">
    <source>
        <dbReference type="ARBA" id="ARBA00022989"/>
    </source>
</evidence>
<dbReference type="InterPro" id="IPR044516">
    <property type="entry name" value="UXS-like"/>
</dbReference>
<keyword evidence="5" id="KW-0735">Signal-anchor</keyword>
<proteinExistence type="predicted"/>
<evidence type="ECO:0000256" key="9">
    <source>
        <dbReference type="ARBA" id="ARBA00023136"/>
    </source>
</evidence>
<dbReference type="Proteomes" id="UP000283128">
    <property type="component" value="Unassembled WGS sequence"/>
</dbReference>
<keyword evidence="3" id="KW-0812">Transmembrane</keyword>
<protein>
    <submittedName>
        <fullName evidence="14">SDR family oxidoreductase</fullName>
    </submittedName>
</protein>
<dbReference type="GO" id="GO:0042732">
    <property type="term" value="P:D-xylose metabolic process"/>
    <property type="evidence" value="ECO:0007669"/>
    <property type="project" value="InterPro"/>
</dbReference>
<dbReference type="GO" id="GO:0033320">
    <property type="term" value="P:UDP-D-xylose biosynthetic process"/>
    <property type="evidence" value="ECO:0007669"/>
    <property type="project" value="UniProtKB-UniPathway"/>
</dbReference>
<keyword evidence="7" id="KW-0520">NAD</keyword>
<evidence type="ECO:0000256" key="1">
    <source>
        <dbReference type="ARBA" id="ARBA00001911"/>
    </source>
</evidence>
<evidence type="ECO:0000256" key="7">
    <source>
        <dbReference type="ARBA" id="ARBA00023027"/>
    </source>
</evidence>